<dbReference type="Proteomes" id="UP000694871">
    <property type="component" value="Unplaced"/>
</dbReference>
<evidence type="ECO:0000259" key="8">
    <source>
        <dbReference type="PROSITE" id="PS50157"/>
    </source>
</evidence>
<dbReference type="Gene3D" id="1.10.4020.10">
    <property type="entry name" value="DNA breaking-rejoining enzymes"/>
    <property type="match status" value="1"/>
</dbReference>
<keyword evidence="1" id="KW-0479">Metal-binding</keyword>
<dbReference type="Pfam" id="PF00096">
    <property type="entry name" value="zf-C2H2"/>
    <property type="match status" value="5"/>
</dbReference>
<feature type="domain" description="C2H2-type" evidence="8">
    <location>
        <begin position="249"/>
        <end position="276"/>
    </location>
</feature>
<evidence type="ECO:0000313" key="11">
    <source>
        <dbReference type="RefSeq" id="XP_015266999.1"/>
    </source>
</evidence>
<keyword evidence="5" id="KW-0539">Nucleus</keyword>
<reference evidence="11" key="1">
    <citation type="submission" date="2025-08" db="UniProtKB">
        <authorList>
            <consortium name="RefSeq"/>
        </authorList>
    </citation>
    <scope>IDENTIFICATION</scope>
</reference>
<accession>A0ABM1JZW2</accession>
<dbReference type="InterPro" id="IPR038269">
    <property type="entry name" value="SCAN_sf"/>
</dbReference>
<feature type="domain" description="SCAN box" evidence="9">
    <location>
        <begin position="32"/>
        <end position="91"/>
    </location>
</feature>
<evidence type="ECO:0000259" key="9">
    <source>
        <dbReference type="PROSITE" id="PS50804"/>
    </source>
</evidence>
<evidence type="ECO:0000256" key="4">
    <source>
        <dbReference type="ARBA" id="ARBA00022833"/>
    </source>
</evidence>
<keyword evidence="3 6" id="KW-0863">Zinc-finger</keyword>
<feature type="domain" description="C2H2-type" evidence="8">
    <location>
        <begin position="305"/>
        <end position="332"/>
    </location>
</feature>
<dbReference type="SUPFAM" id="SSF57667">
    <property type="entry name" value="beta-beta-alpha zinc fingers"/>
    <property type="match status" value="3"/>
</dbReference>
<evidence type="ECO:0000313" key="10">
    <source>
        <dbReference type="Proteomes" id="UP000694871"/>
    </source>
</evidence>
<dbReference type="Pfam" id="PF02023">
    <property type="entry name" value="SCAN"/>
    <property type="match status" value="1"/>
</dbReference>
<proteinExistence type="predicted"/>
<keyword evidence="4" id="KW-0862">Zinc</keyword>
<dbReference type="InterPro" id="IPR036236">
    <property type="entry name" value="Znf_C2H2_sf"/>
</dbReference>
<protein>
    <submittedName>
        <fullName evidence="11">Zinc finger protein with KRAB and SCAN domains 7-like</fullName>
    </submittedName>
</protein>
<dbReference type="SMART" id="SM00431">
    <property type="entry name" value="SCAN"/>
    <property type="match status" value="1"/>
</dbReference>
<evidence type="ECO:0000256" key="5">
    <source>
        <dbReference type="ARBA" id="ARBA00023242"/>
    </source>
</evidence>
<feature type="domain" description="C2H2-type" evidence="8">
    <location>
        <begin position="165"/>
        <end position="192"/>
    </location>
</feature>
<dbReference type="InterPro" id="IPR003309">
    <property type="entry name" value="SCAN_dom"/>
</dbReference>
<dbReference type="PROSITE" id="PS00028">
    <property type="entry name" value="ZINC_FINGER_C2H2_1"/>
    <property type="match status" value="5"/>
</dbReference>
<evidence type="ECO:0000256" key="7">
    <source>
        <dbReference type="SAM" id="MobiDB-lite"/>
    </source>
</evidence>
<evidence type="ECO:0000256" key="2">
    <source>
        <dbReference type="ARBA" id="ARBA00022737"/>
    </source>
</evidence>
<feature type="region of interest" description="Disordered" evidence="7">
    <location>
        <begin position="313"/>
        <end position="333"/>
    </location>
</feature>
<dbReference type="PROSITE" id="PS50157">
    <property type="entry name" value="ZINC_FINGER_C2H2_2"/>
    <property type="match status" value="6"/>
</dbReference>
<dbReference type="SUPFAM" id="SSF47353">
    <property type="entry name" value="Retrovirus capsid dimerization domain-like"/>
    <property type="match status" value="1"/>
</dbReference>
<feature type="domain" description="C2H2-type" evidence="8">
    <location>
        <begin position="193"/>
        <end position="220"/>
    </location>
</feature>
<evidence type="ECO:0000256" key="1">
    <source>
        <dbReference type="ARBA" id="ARBA00022723"/>
    </source>
</evidence>
<evidence type="ECO:0000256" key="6">
    <source>
        <dbReference type="PROSITE-ProRule" id="PRU00042"/>
    </source>
</evidence>
<keyword evidence="2" id="KW-0677">Repeat</keyword>
<keyword evidence="10" id="KW-1185">Reference proteome</keyword>
<feature type="domain" description="C2H2-type" evidence="8">
    <location>
        <begin position="277"/>
        <end position="304"/>
    </location>
</feature>
<organism evidence="10 11">
    <name type="scientific">Gekko japonicus</name>
    <name type="common">Schlegel's Japanese gecko</name>
    <dbReference type="NCBI Taxonomy" id="146911"/>
    <lineage>
        <taxon>Eukaryota</taxon>
        <taxon>Metazoa</taxon>
        <taxon>Chordata</taxon>
        <taxon>Craniata</taxon>
        <taxon>Vertebrata</taxon>
        <taxon>Euteleostomi</taxon>
        <taxon>Lepidosauria</taxon>
        <taxon>Squamata</taxon>
        <taxon>Bifurcata</taxon>
        <taxon>Gekkota</taxon>
        <taxon>Gekkonidae</taxon>
        <taxon>Gekkoninae</taxon>
        <taxon>Gekko</taxon>
    </lineage>
</organism>
<dbReference type="RefSeq" id="XP_015266999.1">
    <property type="nucleotide sequence ID" value="XM_015411513.1"/>
</dbReference>
<dbReference type="Gene3D" id="3.30.160.60">
    <property type="entry name" value="Classic Zinc Finger"/>
    <property type="match status" value="6"/>
</dbReference>
<evidence type="ECO:0000256" key="3">
    <source>
        <dbReference type="ARBA" id="ARBA00022771"/>
    </source>
</evidence>
<sequence length="333" mass="38036">MDFPLTQKGGREYLIEALETFDIKTESDAHCRRFRQFCYHEVDGPREGCSQLHGLCSQWLKPEKCTKEEILDLVILEQFLTILPQEMQCWMWAPSVKTEDAFPEAEGGSLEQGQRAQAQERAQDAFSCAKEARSIRETLVLTDNDLASKERLESFSKGSQGHISFPSEQAESEFSQSGVLQYHQRTHTGEKPFECLECGKRFSGSGGLQYHQRTHTGEKPFECLECGKRFSGSGSLQMHQRTHTGEKPYECSVCGKRFSEKGSLHKHGRSHTGEKPFECSQCGKRFSRSGTLQQHQKTHTGEKPFECSECGKRFSRSTHLQRHHRTHTREKPL</sequence>
<dbReference type="GeneID" id="107110717"/>
<dbReference type="PROSITE" id="PS50804">
    <property type="entry name" value="SCAN_BOX"/>
    <property type="match status" value="1"/>
</dbReference>
<dbReference type="InterPro" id="IPR013087">
    <property type="entry name" value="Znf_C2H2_type"/>
</dbReference>
<dbReference type="SMART" id="SM00355">
    <property type="entry name" value="ZnF_C2H2"/>
    <property type="match status" value="5"/>
</dbReference>
<dbReference type="PANTHER" id="PTHR23235">
    <property type="entry name" value="KRUEPPEL-LIKE TRANSCRIPTION FACTOR"/>
    <property type="match status" value="1"/>
</dbReference>
<feature type="region of interest" description="Disordered" evidence="7">
    <location>
        <begin position="157"/>
        <end position="178"/>
    </location>
</feature>
<dbReference type="PANTHER" id="PTHR23235:SF142">
    <property type="entry name" value="ZINC FINGER PROTEIN 384"/>
    <property type="match status" value="1"/>
</dbReference>
<feature type="domain" description="C2H2-type" evidence="8">
    <location>
        <begin position="221"/>
        <end position="248"/>
    </location>
</feature>
<name>A0ABM1JZW2_GEKJA</name>
<gene>
    <name evidence="11" type="primary">LOC107110717</name>
</gene>